<feature type="transmembrane region" description="Helical" evidence="1">
    <location>
        <begin position="118"/>
        <end position="139"/>
    </location>
</feature>
<keyword evidence="1" id="KW-1133">Transmembrane helix</keyword>
<keyword evidence="1" id="KW-0812">Transmembrane</keyword>
<sequence>MQRVDDCAFTRARGWVNLTNCCVELFERSEAGTIRACSAIGRLMDTILLLIAVNFLVVPFLQEAEAQGRELRRFPGLLRILRLSHVRRSKWLRSFCVFALFLLAIALFRAQGGHVDSLILAIYFALMQIVLWSVVFLSVRKQARTPFHAGTPADEALGRPVAALLPRRT</sequence>
<dbReference type="RefSeq" id="WP_309905957.1">
    <property type="nucleotide sequence ID" value="NZ_JAVDRF010000012.1"/>
</dbReference>
<comment type="caution">
    <text evidence="2">The sequence shown here is derived from an EMBL/GenBank/DDBJ whole genome shotgun (WGS) entry which is preliminary data.</text>
</comment>
<evidence type="ECO:0000256" key="1">
    <source>
        <dbReference type="SAM" id="Phobius"/>
    </source>
</evidence>
<proteinExistence type="predicted"/>
<keyword evidence="3" id="KW-1185">Reference proteome</keyword>
<evidence type="ECO:0000313" key="2">
    <source>
        <dbReference type="EMBL" id="MDR6538814.1"/>
    </source>
</evidence>
<feature type="transmembrane region" description="Helical" evidence="1">
    <location>
        <begin position="91"/>
        <end position="112"/>
    </location>
</feature>
<protein>
    <recommendedName>
        <fullName evidence="4">RDD family protein</fullName>
    </recommendedName>
</protein>
<gene>
    <name evidence="2" type="ORF">J2739_004607</name>
</gene>
<name>A0ABU1NK32_9BURK</name>
<organism evidence="2 3">
    <name type="scientific">Variovorax soli</name>
    <dbReference type="NCBI Taxonomy" id="376815"/>
    <lineage>
        <taxon>Bacteria</taxon>
        <taxon>Pseudomonadati</taxon>
        <taxon>Pseudomonadota</taxon>
        <taxon>Betaproteobacteria</taxon>
        <taxon>Burkholderiales</taxon>
        <taxon>Comamonadaceae</taxon>
        <taxon>Variovorax</taxon>
    </lineage>
</organism>
<evidence type="ECO:0008006" key="4">
    <source>
        <dbReference type="Google" id="ProtNLM"/>
    </source>
</evidence>
<reference evidence="2 3" key="1">
    <citation type="submission" date="2023-07" db="EMBL/GenBank/DDBJ databases">
        <title>Sorghum-associated microbial communities from plants grown in Nebraska, USA.</title>
        <authorList>
            <person name="Schachtman D."/>
        </authorList>
    </citation>
    <scope>NUCLEOTIDE SEQUENCE [LARGE SCALE GENOMIC DNA]</scope>
    <source>
        <strain evidence="2 3">DS1781</strain>
    </source>
</reference>
<keyword evidence="1" id="KW-0472">Membrane</keyword>
<dbReference type="EMBL" id="JAVDRF010000012">
    <property type="protein sequence ID" value="MDR6538814.1"/>
    <property type="molecule type" value="Genomic_DNA"/>
</dbReference>
<accession>A0ABU1NK32</accession>
<dbReference type="Proteomes" id="UP001184230">
    <property type="component" value="Unassembled WGS sequence"/>
</dbReference>
<evidence type="ECO:0000313" key="3">
    <source>
        <dbReference type="Proteomes" id="UP001184230"/>
    </source>
</evidence>